<dbReference type="SUPFAM" id="SSF102405">
    <property type="entry name" value="MCP/YpsA-like"/>
    <property type="match status" value="1"/>
</dbReference>
<name>A0AAE4FUF8_9CYAN</name>
<reference evidence="2" key="1">
    <citation type="submission" date="2023-07" db="EMBL/GenBank/DDBJ databases">
        <authorList>
            <person name="Luz R."/>
            <person name="Cordeiro R."/>
            <person name="Fonseca A."/>
            <person name="Goncalves V."/>
        </authorList>
    </citation>
    <scope>NUCLEOTIDE SEQUENCE [LARGE SCALE GENOMIC DNA]</scope>
    <source>
        <strain evidence="2">BACA0444</strain>
    </source>
</reference>
<comment type="caution">
    <text evidence="1">The sequence shown here is derived from an EMBL/GenBank/DDBJ whole genome shotgun (WGS) entry which is preliminary data.</text>
</comment>
<evidence type="ECO:0000313" key="1">
    <source>
        <dbReference type="EMBL" id="MDS3862396.1"/>
    </source>
</evidence>
<dbReference type="AlphaFoldDB" id="A0AAE4FUF8"/>
<gene>
    <name evidence="1" type="ORF">RIF25_16485</name>
</gene>
<proteinExistence type="predicted"/>
<accession>A0AAE4FUF8</accession>
<sequence length="156" mass="15614">MAQTLIAVVGAGVAEAEGMAQAEVVGQLIASQGWVLICGGLGGVMAAACRGGKLAGGQTIGILPGPDPNAANPWVDIAIATGLGEARNTIIAQAAAGLIAVGGEFGTLSEIAFALKLGKPVIGLGTWQLYRQNKLDRTIQVAQDAEMAVALLKALV</sequence>
<dbReference type="Gene3D" id="3.40.50.450">
    <property type="match status" value="1"/>
</dbReference>
<protein>
    <submittedName>
        <fullName evidence="1">TIGR00725 family protein</fullName>
    </submittedName>
</protein>
<keyword evidence="2" id="KW-1185">Reference proteome</keyword>
<dbReference type="GO" id="GO:0005829">
    <property type="term" value="C:cytosol"/>
    <property type="evidence" value="ECO:0007669"/>
    <property type="project" value="TreeGrafter"/>
</dbReference>
<dbReference type="InterPro" id="IPR041164">
    <property type="entry name" value="LDcluster4"/>
</dbReference>
<dbReference type="PANTHER" id="PTHR43393:SF3">
    <property type="entry name" value="LYSINE DECARBOXYLASE-LIKE PROTEIN"/>
    <property type="match status" value="1"/>
</dbReference>
<dbReference type="RefSeq" id="WP_322879601.1">
    <property type="nucleotide sequence ID" value="NZ_JAVMIP010000028.1"/>
</dbReference>
<dbReference type="EMBL" id="JAVMIP010000028">
    <property type="protein sequence ID" value="MDS3862396.1"/>
    <property type="molecule type" value="Genomic_DNA"/>
</dbReference>
<organism evidence="1 2">
    <name type="scientific">Pseudocalidococcus azoricus BACA0444</name>
    <dbReference type="NCBI Taxonomy" id="2918990"/>
    <lineage>
        <taxon>Bacteria</taxon>
        <taxon>Bacillati</taxon>
        <taxon>Cyanobacteriota</taxon>
        <taxon>Cyanophyceae</taxon>
        <taxon>Acaryochloridales</taxon>
        <taxon>Thermosynechococcaceae</taxon>
        <taxon>Pseudocalidococcus</taxon>
        <taxon>Pseudocalidococcus azoricus</taxon>
    </lineage>
</organism>
<dbReference type="NCBIfam" id="TIGR00725">
    <property type="entry name" value="TIGR00725 family protein"/>
    <property type="match status" value="1"/>
</dbReference>
<dbReference type="InterPro" id="IPR005268">
    <property type="entry name" value="CHP00725"/>
</dbReference>
<dbReference type="InterPro" id="IPR052341">
    <property type="entry name" value="LOG_family_nucleotidases"/>
</dbReference>
<dbReference type="Pfam" id="PF18306">
    <property type="entry name" value="LDcluster4"/>
    <property type="match status" value="1"/>
</dbReference>
<evidence type="ECO:0000313" key="2">
    <source>
        <dbReference type="Proteomes" id="UP001268256"/>
    </source>
</evidence>
<dbReference type="Proteomes" id="UP001268256">
    <property type="component" value="Unassembled WGS sequence"/>
</dbReference>
<dbReference type="PANTHER" id="PTHR43393">
    <property type="entry name" value="CYTOKININ RIBOSIDE 5'-MONOPHOSPHATE PHOSPHORIBOHYDROLASE"/>
    <property type="match status" value="1"/>
</dbReference>